<dbReference type="Proteomes" id="UP001596242">
    <property type="component" value="Unassembled WGS sequence"/>
</dbReference>
<reference evidence="3" key="1">
    <citation type="journal article" date="2019" name="Int. J. Syst. Evol. Microbiol.">
        <title>The Global Catalogue of Microorganisms (GCM) 10K type strain sequencing project: providing services to taxonomists for standard genome sequencing and annotation.</title>
        <authorList>
            <consortium name="The Broad Institute Genomics Platform"/>
            <consortium name="The Broad Institute Genome Sequencing Center for Infectious Disease"/>
            <person name="Wu L."/>
            <person name="Ma J."/>
        </authorList>
    </citation>
    <scope>NUCLEOTIDE SEQUENCE [LARGE SCALE GENOMIC DNA]</scope>
    <source>
        <strain evidence="3">JCM 12763</strain>
    </source>
</reference>
<accession>A0ABW1M7Y7</accession>
<organism evidence="2 3">
    <name type="scientific">Streptomyces pratens</name>
    <dbReference type="NCBI Taxonomy" id="887456"/>
    <lineage>
        <taxon>Bacteria</taxon>
        <taxon>Bacillati</taxon>
        <taxon>Actinomycetota</taxon>
        <taxon>Actinomycetes</taxon>
        <taxon>Kitasatosporales</taxon>
        <taxon>Streptomycetaceae</taxon>
        <taxon>Streptomyces</taxon>
    </lineage>
</organism>
<dbReference type="RefSeq" id="WP_386404853.1">
    <property type="nucleotide sequence ID" value="NZ_JBHSPT010000097.1"/>
</dbReference>
<evidence type="ECO:0000313" key="3">
    <source>
        <dbReference type="Proteomes" id="UP001596242"/>
    </source>
</evidence>
<dbReference type="EMBL" id="JBHSPT010000097">
    <property type="protein sequence ID" value="MFC6059844.1"/>
    <property type="molecule type" value="Genomic_DNA"/>
</dbReference>
<sequence>MSARAEHAERATRGLRVGRTHGEAATVASAGGTEILRHVHRPGPDAFESRKPHE</sequence>
<protein>
    <submittedName>
        <fullName evidence="2">Uncharacterized protein</fullName>
    </submittedName>
</protein>
<keyword evidence="3" id="KW-1185">Reference proteome</keyword>
<proteinExistence type="predicted"/>
<comment type="caution">
    <text evidence="2">The sequence shown here is derived from an EMBL/GenBank/DDBJ whole genome shotgun (WGS) entry which is preliminary data.</text>
</comment>
<feature type="region of interest" description="Disordered" evidence="1">
    <location>
        <begin position="1"/>
        <end position="54"/>
    </location>
</feature>
<evidence type="ECO:0000256" key="1">
    <source>
        <dbReference type="SAM" id="MobiDB-lite"/>
    </source>
</evidence>
<name>A0ABW1M7Y7_9ACTN</name>
<evidence type="ECO:0000313" key="2">
    <source>
        <dbReference type="EMBL" id="MFC6059844.1"/>
    </source>
</evidence>
<gene>
    <name evidence="2" type="ORF">ACFP50_31895</name>
</gene>
<feature type="compositionally biased region" description="Basic and acidic residues" evidence="1">
    <location>
        <begin position="1"/>
        <end position="12"/>
    </location>
</feature>